<dbReference type="Gene3D" id="2.20.25.240">
    <property type="match status" value="1"/>
</dbReference>
<dbReference type="Proteomes" id="UP000887572">
    <property type="component" value="Unplaced"/>
</dbReference>
<feature type="compositionally biased region" description="Basic and acidic residues" evidence="1">
    <location>
        <begin position="1"/>
        <end position="10"/>
    </location>
</feature>
<evidence type="ECO:0000313" key="2">
    <source>
        <dbReference type="Proteomes" id="UP000887572"/>
    </source>
</evidence>
<evidence type="ECO:0000256" key="1">
    <source>
        <dbReference type="SAM" id="MobiDB-lite"/>
    </source>
</evidence>
<dbReference type="AlphaFoldDB" id="A0A914IBX8"/>
<name>A0A914IBX8_GLORO</name>
<evidence type="ECO:0000313" key="3">
    <source>
        <dbReference type="WBParaSite" id="Gr19_v10_g8519.t1"/>
    </source>
</evidence>
<sequence>MSNVRKKLEQLQKANKRQRISTAAEDSILNERVPTEQTAQPAADDQAVNEEGGDEENRQPVQFQRGKTIRGELCLWYQGYRYVRQRMKWFRCEQKTICQATAKLEDEELLTGYLGPKEHNHGAAPLTTEWRRHMDNLRQVDKQVDIGRAERLQKSTTRKPKYVIKELNVVRILDGANFDTDDGLMDAIDLLGLVMQGYVEGLHIRGDEESGNDTSEEEN</sequence>
<keyword evidence="2" id="KW-1185">Reference proteome</keyword>
<protein>
    <submittedName>
        <fullName evidence="3">FLYWCH-type domain-containing protein</fullName>
    </submittedName>
</protein>
<accession>A0A914IBX8</accession>
<proteinExistence type="predicted"/>
<feature type="region of interest" description="Disordered" evidence="1">
    <location>
        <begin position="1"/>
        <end position="63"/>
    </location>
</feature>
<reference evidence="3" key="1">
    <citation type="submission" date="2022-11" db="UniProtKB">
        <authorList>
            <consortium name="WormBaseParasite"/>
        </authorList>
    </citation>
    <scope>IDENTIFICATION</scope>
</reference>
<organism evidence="2 3">
    <name type="scientific">Globodera rostochiensis</name>
    <name type="common">Golden nematode worm</name>
    <name type="synonym">Heterodera rostochiensis</name>
    <dbReference type="NCBI Taxonomy" id="31243"/>
    <lineage>
        <taxon>Eukaryota</taxon>
        <taxon>Metazoa</taxon>
        <taxon>Ecdysozoa</taxon>
        <taxon>Nematoda</taxon>
        <taxon>Chromadorea</taxon>
        <taxon>Rhabditida</taxon>
        <taxon>Tylenchina</taxon>
        <taxon>Tylenchomorpha</taxon>
        <taxon>Tylenchoidea</taxon>
        <taxon>Heteroderidae</taxon>
        <taxon>Heteroderinae</taxon>
        <taxon>Globodera</taxon>
    </lineage>
</organism>
<dbReference type="WBParaSite" id="Gr19_v10_g8519.t1">
    <property type="protein sequence ID" value="Gr19_v10_g8519.t1"/>
    <property type="gene ID" value="Gr19_v10_g8519"/>
</dbReference>